<gene>
    <name evidence="3" type="ORF">SCF082_LOCUS16136</name>
</gene>
<feature type="region of interest" description="Disordered" evidence="1">
    <location>
        <begin position="1"/>
        <end position="21"/>
    </location>
</feature>
<sequence>MASVSTNGGDSWSTPARISAETGQRKPSLSCVARTGTCVVAWTDFDGESMFTATSRNRGQTFSSPVRIRNRNFGNGNVDLGLVQPPSVRCLDLGSSEVCLLAARARFDFSGAASRPIVVFKSLDAENWQSTATVATSTSLHNAFVSGDVLLHCESGGALCLIVFDGADVVGGVTQDDSKVMVTRSTDQGATWSNPTRIATSVRMENLIQAGTFNPVRNVDTPTVACTDSANCVLATESQVFNDNGELHVEWIETAFTSNGGLSWSRLQTLDFDPNNNDSLEEPGLVCVPPSTCVLAYDQGEFGNFFDGATTIVPRFSISQDSGATWDTPRDWTNILDVDVRPRAWYTTLSVSCFGALSCVSVLEFANVETSGVQQDIEGILGATLQVATPTEAPSDAPSSSPTTSPTSSPTTSPTRSPTQMPTQSPTATSSGGTDPPDVPEQGPDGSDGSEDDNNLLLILGIAGGGGGFLIAITLWMRRGRRRREAGSSLFGRFSGVKPEPSNSFSTLGSQQSFVGSPPPSEQSKPDTNSVESLARPNDPNFRMMLPSREYARHISVGLGAAVAVVALHASASVAFTDTGVDFPQAPLDHRDEEPSLVCLDAVNCAVVFEETEVGNEASGQIKGSISVNGGTTWTAPVAISSQDRHRAPVLACVASQDLCVAVWRQLDETGAGVSLFSSRSVNKGFTWSTPVELPLPEATFGVKEAPAISCSNASGGPSCLVAVRAQGIFSTDNSRPVFIVQSFDGGATWEGTLRVAASRSLTNTLPTDAEITCQSDGSACLLVFDGRDIINNSAEDDSQVMVTRTLDLGQSWNGITRVEFSDRMEQQFASIGAAENPVRDIDNPVISCVNATHCVTVFDAVVATNTPNLVPEWVDYAFSIDGGRTWSQALTLDFDNTNAMEEPSVSCSVAGVCVASWGQGKSGSSDGADAIEPRFAISRDGGASWTSPLDWAGLLGIGDRPDASYADVSTTCNFVAASESVHCVALVEGVSLDLTAPSVAEVLLTGQLQVGDLGDVVVDPPDDGGGGAGDGDGNGDGDEEDVVLRRRQQSEPGQPGPGWERRISSSGVLSRLALFWDALRRSKSSTNASNSTFPSVPTDGGFVVRPDNMDAEPTFRMVVPSTNFRPIATQAFDSRRLE</sequence>
<keyword evidence="4" id="KW-1185">Reference proteome</keyword>
<reference evidence="3 4" key="1">
    <citation type="submission" date="2024-02" db="EMBL/GenBank/DDBJ databases">
        <authorList>
            <person name="Chen Y."/>
            <person name="Shah S."/>
            <person name="Dougan E. K."/>
            <person name="Thang M."/>
            <person name="Chan C."/>
        </authorList>
    </citation>
    <scope>NUCLEOTIDE SEQUENCE [LARGE SCALE GENOMIC DNA]</scope>
</reference>
<protein>
    <submittedName>
        <fullName evidence="3">Membrane protein involved in the export of O-antigen and teichoic acid</fullName>
    </submittedName>
</protein>
<feature type="region of interest" description="Disordered" evidence="1">
    <location>
        <begin position="1014"/>
        <end position="1040"/>
    </location>
</feature>
<feature type="region of interest" description="Disordered" evidence="1">
    <location>
        <begin position="491"/>
        <end position="540"/>
    </location>
</feature>
<evidence type="ECO:0000313" key="3">
    <source>
        <dbReference type="EMBL" id="CAK9023233.1"/>
    </source>
</evidence>
<name>A0ABP0K8X0_9DINO</name>
<dbReference type="Proteomes" id="UP001642464">
    <property type="component" value="Unassembled WGS sequence"/>
</dbReference>
<feature type="compositionally biased region" description="Polar residues" evidence="1">
    <location>
        <begin position="501"/>
        <end position="515"/>
    </location>
</feature>
<dbReference type="Gene3D" id="2.120.10.10">
    <property type="match status" value="4"/>
</dbReference>
<dbReference type="EMBL" id="CAXAMM010010394">
    <property type="protein sequence ID" value="CAK9023233.1"/>
    <property type="molecule type" value="Genomic_DNA"/>
</dbReference>
<dbReference type="CDD" id="cd15482">
    <property type="entry name" value="Sialidase_non-viral"/>
    <property type="match status" value="3"/>
</dbReference>
<dbReference type="SUPFAM" id="SSF110296">
    <property type="entry name" value="Oligoxyloglucan reducing end-specific cellobiohydrolase"/>
    <property type="match status" value="2"/>
</dbReference>
<feature type="region of interest" description="Disordered" evidence="1">
    <location>
        <begin position="1086"/>
        <end position="1105"/>
    </location>
</feature>
<feature type="compositionally biased region" description="Gly residues" evidence="1">
    <location>
        <begin position="1024"/>
        <end position="1033"/>
    </location>
</feature>
<feature type="transmembrane region" description="Helical" evidence="2">
    <location>
        <begin position="456"/>
        <end position="476"/>
    </location>
</feature>
<feature type="compositionally biased region" description="Polar residues" evidence="1">
    <location>
        <begin position="522"/>
        <end position="532"/>
    </location>
</feature>
<proteinExistence type="predicted"/>
<organism evidence="3 4">
    <name type="scientific">Durusdinium trenchii</name>
    <dbReference type="NCBI Taxonomy" id="1381693"/>
    <lineage>
        <taxon>Eukaryota</taxon>
        <taxon>Sar</taxon>
        <taxon>Alveolata</taxon>
        <taxon>Dinophyceae</taxon>
        <taxon>Suessiales</taxon>
        <taxon>Symbiodiniaceae</taxon>
        <taxon>Durusdinium</taxon>
    </lineage>
</organism>
<accession>A0ABP0K8X0</accession>
<evidence type="ECO:0000256" key="1">
    <source>
        <dbReference type="SAM" id="MobiDB-lite"/>
    </source>
</evidence>
<feature type="transmembrane region" description="Helical" evidence="2">
    <location>
        <begin position="551"/>
        <end position="570"/>
    </location>
</feature>
<feature type="region of interest" description="Disordered" evidence="1">
    <location>
        <begin position="390"/>
        <end position="452"/>
    </location>
</feature>
<keyword evidence="2" id="KW-1133">Transmembrane helix</keyword>
<keyword evidence="2" id="KW-0812">Transmembrane</keyword>
<evidence type="ECO:0000313" key="4">
    <source>
        <dbReference type="Proteomes" id="UP001642464"/>
    </source>
</evidence>
<evidence type="ECO:0000256" key="2">
    <source>
        <dbReference type="SAM" id="Phobius"/>
    </source>
</evidence>
<feature type="compositionally biased region" description="Polar residues" evidence="1">
    <location>
        <begin position="1086"/>
        <end position="1096"/>
    </location>
</feature>
<comment type="caution">
    <text evidence="3">The sequence shown here is derived from an EMBL/GenBank/DDBJ whole genome shotgun (WGS) entry which is preliminary data.</text>
</comment>
<keyword evidence="2" id="KW-0472">Membrane</keyword>
<feature type="compositionally biased region" description="Low complexity" evidence="1">
    <location>
        <begin position="390"/>
        <end position="431"/>
    </location>
</feature>